<dbReference type="AlphaFoldDB" id="A0A1B1N7C6"/>
<dbReference type="RefSeq" id="WP_068700859.1">
    <property type="nucleotide sequence ID" value="NZ_CP014167.1"/>
</dbReference>
<feature type="domain" description="ABC transmembrane type-1" evidence="9">
    <location>
        <begin position="354"/>
        <end position="546"/>
    </location>
</feature>
<feature type="transmembrane region" description="Helical" evidence="8">
    <location>
        <begin position="65"/>
        <end position="87"/>
    </location>
</feature>
<feature type="transmembrane region" description="Helical" evidence="8">
    <location>
        <begin position="139"/>
        <end position="162"/>
    </location>
</feature>
<feature type="transmembrane region" description="Helical" evidence="8">
    <location>
        <begin position="525"/>
        <end position="546"/>
    </location>
</feature>
<dbReference type="Proteomes" id="UP000092573">
    <property type="component" value="Chromosome"/>
</dbReference>
<comment type="subcellular location">
    <subcellularLocation>
        <location evidence="1">Cell inner membrane</location>
        <topology evidence="1">Multi-pass membrane protein</topology>
    </subcellularLocation>
    <subcellularLocation>
        <location evidence="8">Cell membrane</location>
        <topology evidence="8">Multi-pass membrane protein</topology>
    </subcellularLocation>
</comment>
<feature type="transmembrane region" description="Helical" evidence="8">
    <location>
        <begin position="191"/>
        <end position="213"/>
    </location>
</feature>
<reference evidence="10 11" key="1">
    <citation type="submission" date="2016-01" db="EMBL/GenBank/DDBJ databases">
        <title>Complete Genome Sequence of Paenibacillus yonginensis DCY84, a novel Plant Growth-Promoting Bacteria with Elicitation of Induced Systemic Resistance.</title>
        <authorList>
            <person name="Kim Y.J."/>
            <person name="Yang D.C."/>
            <person name="Sukweenadhi J."/>
        </authorList>
    </citation>
    <scope>NUCLEOTIDE SEQUENCE [LARGE SCALE GENOMIC DNA]</scope>
    <source>
        <strain evidence="10 11">DCY84</strain>
    </source>
</reference>
<feature type="transmembrane region" description="Helical" evidence="8">
    <location>
        <begin position="425"/>
        <end position="442"/>
    </location>
</feature>
<dbReference type="GO" id="GO:0005886">
    <property type="term" value="C:plasma membrane"/>
    <property type="evidence" value="ECO:0007669"/>
    <property type="project" value="UniProtKB-SubCell"/>
</dbReference>
<sequence length="558" mass="61847">MKFGALKSLRAWSVLLALLVLAVLIVVPLVEIFVQTVYRDGELQWSAPFRTLADSELTGVMLGSVWLGICVIAGTTAFALPLAWVMAHTRIGRWKWLDVVLLIPFMTPPYIGSMGWILFMQKNGYLEQLMPFMSRITPYFFTFGGMILIMSLHLFPFLYLLLRGALERIGGSMEEAAAVMGAPFLYRFRRIIAPLLLSAYGMGSMLIFVKTIAEFGTPATFGKRIGYEVMTSEIHKYISSWPIDFGKATTLSSLLLTACLLMWYVQSVLSRRFTYSLVGGKGSRHAALKQKGWAVGLSAVFVGLLLVVSIGVPYFSIIAASTMKLRGVGLAWNNWTLDYYRQLLTWGTPSMKALMSSIWLSLAASTIAGVLGTWFALVIQRSRSLGQRTVDLFSLLPNTVPGIVMVVGLILLWNAPWMPVHLYNTYGMVILTYVILFVPYTVQYVKSAAGQIDGSLFQAGQVFGGRSFYIFRRVTLPLIIPGMLSGWIMTFTIASRELVGSLLILPPSVQTSATYIYAQFEQGQVSLGMAMAVVSVGFTTLMLLIIESLGSRRKWNAQ</sequence>
<accession>A0A1B1N7C6</accession>
<feature type="transmembrane region" description="Helical" evidence="8">
    <location>
        <begin position="245"/>
        <end position="265"/>
    </location>
</feature>
<dbReference type="SUPFAM" id="SSF161098">
    <property type="entry name" value="MetI-like"/>
    <property type="match status" value="2"/>
</dbReference>
<evidence type="ECO:0000256" key="2">
    <source>
        <dbReference type="ARBA" id="ARBA00022448"/>
    </source>
</evidence>
<dbReference type="Pfam" id="PF00528">
    <property type="entry name" value="BPD_transp_1"/>
    <property type="match status" value="2"/>
</dbReference>
<evidence type="ECO:0000256" key="7">
    <source>
        <dbReference type="ARBA" id="ARBA00023136"/>
    </source>
</evidence>
<dbReference type="GO" id="GO:0055085">
    <property type="term" value="P:transmembrane transport"/>
    <property type="evidence" value="ECO:0007669"/>
    <property type="project" value="InterPro"/>
</dbReference>
<evidence type="ECO:0000256" key="5">
    <source>
        <dbReference type="ARBA" id="ARBA00022692"/>
    </source>
</evidence>
<organism evidence="10 11">
    <name type="scientific">Paenibacillus yonginensis</name>
    <dbReference type="NCBI Taxonomy" id="1462996"/>
    <lineage>
        <taxon>Bacteria</taxon>
        <taxon>Bacillati</taxon>
        <taxon>Bacillota</taxon>
        <taxon>Bacilli</taxon>
        <taxon>Bacillales</taxon>
        <taxon>Paenibacillaceae</taxon>
        <taxon>Paenibacillus</taxon>
    </lineage>
</organism>
<feature type="transmembrane region" description="Helical" evidence="8">
    <location>
        <begin position="12"/>
        <end position="34"/>
    </location>
</feature>
<evidence type="ECO:0000313" key="11">
    <source>
        <dbReference type="Proteomes" id="UP000092573"/>
    </source>
</evidence>
<dbReference type="PROSITE" id="PS50928">
    <property type="entry name" value="ABC_TM1"/>
    <property type="match status" value="2"/>
</dbReference>
<keyword evidence="6 8" id="KW-1133">Transmembrane helix</keyword>
<dbReference type="PANTHER" id="PTHR43357:SF3">
    <property type="entry name" value="FE(3+)-TRANSPORT SYSTEM PERMEASE PROTEIN FBPB 2"/>
    <property type="match status" value="1"/>
</dbReference>
<gene>
    <name evidence="10" type="ORF">AWM70_19205</name>
</gene>
<comment type="similarity">
    <text evidence="8">Belongs to the binding-protein-dependent transport system permease family.</text>
</comment>
<dbReference type="PANTHER" id="PTHR43357">
    <property type="entry name" value="INNER MEMBRANE ABC TRANSPORTER PERMEASE PROTEIN YDCV"/>
    <property type="match status" value="1"/>
</dbReference>
<evidence type="ECO:0000259" key="9">
    <source>
        <dbReference type="PROSITE" id="PS50928"/>
    </source>
</evidence>
<keyword evidence="2 8" id="KW-0813">Transport</keyword>
<dbReference type="InterPro" id="IPR000515">
    <property type="entry name" value="MetI-like"/>
</dbReference>
<keyword evidence="3" id="KW-1003">Cell membrane</keyword>
<dbReference type="Gene3D" id="1.10.3720.10">
    <property type="entry name" value="MetI-like"/>
    <property type="match status" value="2"/>
</dbReference>
<dbReference type="STRING" id="1462996.AWM70_19205"/>
<keyword evidence="4" id="KW-0997">Cell inner membrane</keyword>
<evidence type="ECO:0000256" key="3">
    <source>
        <dbReference type="ARBA" id="ARBA00022475"/>
    </source>
</evidence>
<dbReference type="InterPro" id="IPR035906">
    <property type="entry name" value="MetI-like_sf"/>
</dbReference>
<evidence type="ECO:0000313" key="10">
    <source>
        <dbReference type="EMBL" id="ANS77336.1"/>
    </source>
</evidence>
<proteinExistence type="inferred from homology"/>
<feature type="transmembrane region" description="Helical" evidence="8">
    <location>
        <begin position="99"/>
        <end position="119"/>
    </location>
</feature>
<feature type="transmembrane region" description="Helical" evidence="8">
    <location>
        <begin position="392"/>
        <end position="413"/>
    </location>
</feature>
<evidence type="ECO:0000256" key="1">
    <source>
        <dbReference type="ARBA" id="ARBA00004429"/>
    </source>
</evidence>
<name>A0A1B1N7C6_9BACL</name>
<dbReference type="CDD" id="cd06261">
    <property type="entry name" value="TM_PBP2"/>
    <property type="match status" value="2"/>
</dbReference>
<feature type="transmembrane region" description="Helical" evidence="8">
    <location>
        <begin position="474"/>
        <end position="494"/>
    </location>
</feature>
<feature type="transmembrane region" description="Helical" evidence="8">
    <location>
        <begin position="358"/>
        <end position="380"/>
    </location>
</feature>
<keyword evidence="5 8" id="KW-0812">Transmembrane</keyword>
<keyword evidence="11" id="KW-1185">Reference proteome</keyword>
<feature type="transmembrane region" description="Helical" evidence="8">
    <location>
        <begin position="293"/>
        <end position="315"/>
    </location>
</feature>
<evidence type="ECO:0000256" key="4">
    <source>
        <dbReference type="ARBA" id="ARBA00022519"/>
    </source>
</evidence>
<dbReference type="OrthoDB" id="57323at2"/>
<protein>
    <submittedName>
        <fullName evidence="10">ABC transporter permease</fullName>
    </submittedName>
</protein>
<feature type="domain" description="ABC transmembrane type-1" evidence="9">
    <location>
        <begin position="61"/>
        <end position="266"/>
    </location>
</feature>
<evidence type="ECO:0000256" key="6">
    <source>
        <dbReference type="ARBA" id="ARBA00022989"/>
    </source>
</evidence>
<evidence type="ECO:0000256" key="8">
    <source>
        <dbReference type="RuleBase" id="RU363032"/>
    </source>
</evidence>
<dbReference type="KEGG" id="pyg:AWM70_19205"/>
<dbReference type="EMBL" id="CP014167">
    <property type="protein sequence ID" value="ANS77336.1"/>
    <property type="molecule type" value="Genomic_DNA"/>
</dbReference>
<keyword evidence="7 8" id="KW-0472">Membrane</keyword>